<dbReference type="EMBL" id="CM008972">
    <property type="protein sequence ID" value="PNW76524.1"/>
    <property type="molecule type" value="Genomic_DNA"/>
</dbReference>
<dbReference type="Gramene" id="PNW76524">
    <property type="protein sequence ID" value="PNW76524"/>
    <property type="gene ID" value="CHLRE_11g467664v5"/>
</dbReference>
<name>A8JA05_CHLRE</name>
<accession>A8JA05</accession>
<reference evidence="2 3" key="1">
    <citation type="journal article" date="2007" name="Science">
        <title>The Chlamydomonas genome reveals the evolution of key animal and plant functions.</title>
        <authorList>
            <person name="Merchant S.S."/>
            <person name="Prochnik S.E."/>
            <person name="Vallon O."/>
            <person name="Harris E.H."/>
            <person name="Karpowicz S.J."/>
            <person name="Witman G.B."/>
            <person name="Terry A."/>
            <person name="Salamov A."/>
            <person name="Fritz-Laylin L.K."/>
            <person name="Marechal-Drouard L."/>
            <person name="Marshall W.F."/>
            <person name="Qu L.H."/>
            <person name="Nelson D.R."/>
            <person name="Sanderfoot A.A."/>
            <person name="Spalding M.H."/>
            <person name="Kapitonov V.V."/>
            <person name="Ren Q."/>
            <person name="Ferris P."/>
            <person name="Lindquist E."/>
            <person name="Shapiro H."/>
            <person name="Lucas S.M."/>
            <person name="Grimwood J."/>
            <person name="Schmutz J."/>
            <person name="Cardol P."/>
            <person name="Cerutti H."/>
            <person name="Chanfreau G."/>
            <person name="Chen C.L."/>
            <person name="Cognat V."/>
            <person name="Croft M.T."/>
            <person name="Dent R."/>
            <person name="Dutcher S."/>
            <person name="Fernandez E."/>
            <person name="Fukuzawa H."/>
            <person name="Gonzalez-Ballester D."/>
            <person name="Gonzalez-Halphen D."/>
            <person name="Hallmann A."/>
            <person name="Hanikenne M."/>
            <person name="Hippler M."/>
            <person name="Inwood W."/>
            <person name="Jabbari K."/>
            <person name="Kalanon M."/>
            <person name="Kuras R."/>
            <person name="Lefebvre P.A."/>
            <person name="Lemaire S.D."/>
            <person name="Lobanov A.V."/>
            <person name="Lohr M."/>
            <person name="Manuell A."/>
            <person name="Meier I."/>
            <person name="Mets L."/>
            <person name="Mittag M."/>
            <person name="Mittelmeier T."/>
            <person name="Moroney J.V."/>
            <person name="Moseley J."/>
            <person name="Napoli C."/>
            <person name="Nedelcu A.M."/>
            <person name="Niyogi K."/>
            <person name="Novoselov S.V."/>
            <person name="Paulsen I.T."/>
            <person name="Pazour G."/>
            <person name="Purton S."/>
            <person name="Ral J.P."/>
            <person name="Riano-Pachon D.M."/>
            <person name="Riekhof W."/>
            <person name="Rymarquis L."/>
            <person name="Schroda M."/>
            <person name="Stern D."/>
            <person name="Umen J."/>
            <person name="Willows R."/>
            <person name="Wilson N."/>
            <person name="Zimmer S.L."/>
            <person name="Allmer J."/>
            <person name="Balk J."/>
            <person name="Bisova K."/>
            <person name="Chen C.J."/>
            <person name="Elias M."/>
            <person name="Gendler K."/>
            <person name="Hauser C."/>
            <person name="Lamb M.R."/>
            <person name="Ledford H."/>
            <person name="Long J.C."/>
            <person name="Minagawa J."/>
            <person name="Page M.D."/>
            <person name="Pan J."/>
            <person name="Pootakham W."/>
            <person name="Roje S."/>
            <person name="Rose A."/>
            <person name="Stahlberg E."/>
            <person name="Terauchi A.M."/>
            <person name="Yang P."/>
            <person name="Ball S."/>
            <person name="Bowler C."/>
            <person name="Dieckmann C.L."/>
            <person name="Gladyshev V.N."/>
            <person name="Green P."/>
            <person name="Jorgensen R."/>
            <person name="Mayfield S."/>
            <person name="Mueller-Roeber B."/>
            <person name="Rajamani S."/>
            <person name="Sayre R.T."/>
            <person name="Brokstein P."/>
            <person name="Dubchak I."/>
            <person name="Goodstein D."/>
            <person name="Hornick L."/>
            <person name="Huang Y.W."/>
            <person name="Jhaveri J."/>
            <person name="Luo Y."/>
            <person name="Martinez D."/>
            <person name="Ngau W.C."/>
            <person name="Otillar B."/>
            <person name="Poliakov A."/>
            <person name="Porter A."/>
            <person name="Szajkowski L."/>
            <person name="Werner G."/>
            <person name="Zhou K."/>
            <person name="Grigoriev I.V."/>
            <person name="Rokhsar D.S."/>
            <person name="Grossman A.R."/>
        </authorList>
    </citation>
    <scope>NUCLEOTIDE SEQUENCE [LARGE SCALE GENOMIC DNA]</scope>
    <source>
        <strain evidence="3">CC-503</strain>
        <strain evidence="2">CC-503 cw92 mt+</strain>
    </source>
</reference>
<dbReference type="AlphaFoldDB" id="A8JA05"/>
<dbReference type="Proteomes" id="UP000006906">
    <property type="component" value="Chromosome 11"/>
</dbReference>
<dbReference type="RefSeq" id="XP_042919414.1">
    <property type="nucleotide sequence ID" value="XM_043067417.1"/>
</dbReference>
<dbReference type="OMA" id="KFHKDFL"/>
<dbReference type="Gramene" id="PNW76523">
    <property type="protein sequence ID" value="PNW76523"/>
    <property type="gene ID" value="CHLRE_11g467664v5"/>
</dbReference>
<evidence type="ECO:0000313" key="3">
    <source>
        <dbReference type="Proteomes" id="UP000006906"/>
    </source>
</evidence>
<dbReference type="SUPFAM" id="SSF75011">
    <property type="entry name" value="3-carboxy-cis,cis-mucoante lactonizing enzyme"/>
    <property type="match status" value="1"/>
</dbReference>
<dbReference type="PaxDb" id="3055-EDO99299"/>
<dbReference type="HOGENOM" id="CLU_732282_0_0_1"/>
<keyword evidence="3" id="KW-1185">Reference proteome</keyword>
<feature type="signal peptide" evidence="1">
    <location>
        <begin position="1"/>
        <end position="19"/>
    </location>
</feature>
<reference evidence="2" key="2">
    <citation type="submission" date="2017-07" db="EMBL/GenBank/DDBJ databases">
        <title>WGS assembly of Chlamydomonas reinhardtii.</title>
        <authorList>
            <consortium name="Chlamydomonas Annotation Team"/>
            <consortium name="JGI Annotation Team"/>
            <person name="Merchant S.S."/>
            <person name="Prochnik S.E."/>
            <person name="Vallon O."/>
            <person name="Harris E.H."/>
            <person name="Karpowicz S.J."/>
            <person name="Witman G.B."/>
            <person name="Terry A."/>
            <person name="Salamov A."/>
            <person name="Fritz-Laylin L.K."/>
            <person name="Marechal-Drouard L."/>
            <person name="Marshall W.F."/>
            <person name="Qu L.H."/>
            <person name="Nelson D.R."/>
            <person name="Sanderfoot A.A."/>
            <person name="Spalding M.H."/>
            <person name="Kapitonov V.V."/>
            <person name="Ren Q."/>
            <person name="Ferris P."/>
            <person name="Lindquist E."/>
            <person name="Shapiro H."/>
            <person name="Lucas S.M."/>
            <person name="Grimwood J."/>
            <person name="Schmutz J."/>
            <person name="Grigoriev I.V."/>
            <person name="Rokhsar D.S."/>
        </authorList>
    </citation>
    <scope>NUCLEOTIDE SEQUENCE</scope>
    <source>
        <strain evidence="2">CC-503 cw92 mt+</strain>
    </source>
</reference>
<evidence type="ECO:0000256" key="1">
    <source>
        <dbReference type="SAM" id="SignalP"/>
    </source>
</evidence>
<dbReference type="GeneID" id="5724307"/>
<dbReference type="EMBL" id="CM008972">
    <property type="protein sequence ID" value="PNW76523.1"/>
    <property type="molecule type" value="Genomic_DNA"/>
</dbReference>
<keyword evidence="1" id="KW-0732">Signal</keyword>
<dbReference type="RefSeq" id="XP_001698799.1">
    <property type="nucleotide sequence ID" value="XM_001698747.3"/>
</dbReference>
<proteinExistence type="predicted"/>
<protein>
    <recommendedName>
        <fullName evidence="4">Methanethiol oxidase</fullName>
    </recommendedName>
</protein>
<sequence>MATMTQWALLVVCASCCGALLSAMPAAASSVLAAQDAGVQQPRGNRSLRGGAAAQPPPAPTYVYAWAGPKDPSLGGKDSLFVISLAGKEYGKVVTVVPTPYAGLEPHHCSLSVDRRTLACGGLFAALANGPGILFFNVSSNPRAPTLIDPATVTQPRFGAFVDEFVPTPDGGFLVTLMGSPTGGSPGRIARYNAARQLVGEYPDPAKFPDAVTLPSFNPHGMGVSWGHKIALSVDYLEPASTLNGQVIQKRSTLRLWNTSNWSAIMETIDGSGAEGHINGPMDAVAIGDTGTFLFGGGNGYIYYLDGRGPATPHSPKLVWDLLGGAMDRTSYGCILYSFRNGTRLLASAFVRDMVQLLDTTNPLKPKLLDTLQMPKGAGGHVVRLSADESMGAVTTYFLDEGAVGQVHFEGDMTVRLFKLNAKATKITINKPVKSVLDFKKKMGAQGAFRPHGVAFY</sequence>
<evidence type="ECO:0008006" key="4">
    <source>
        <dbReference type="Google" id="ProtNLM"/>
    </source>
</evidence>
<evidence type="ECO:0000313" key="2">
    <source>
        <dbReference type="EMBL" id="PNW76524.1"/>
    </source>
</evidence>
<dbReference type="KEGG" id="cre:CHLRE_11g467664v5"/>
<dbReference type="eggNOG" id="ENOG502RXCX">
    <property type="taxonomic scope" value="Eukaryota"/>
</dbReference>
<gene>
    <name evidence="2" type="ORF">CHLRE_11g467664v5</name>
</gene>
<feature type="chain" id="PRO_5014297516" description="Methanethiol oxidase" evidence="1">
    <location>
        <begin position="20"/>
        <end position="457"/>
    </location>
</feature>
<dbReference type="OrthoDB" id="543110at2759"/>
<organism evidence="2 3">
    <name type="scientific">Chlamydomonas reinhardtii</name>
    <name type="common">Chlamydomonas smithii</name>
    <dbReference type="NCBI Taxonomy" id="3055"/>
    <lineage>
        <taxon>Eukaryota</taxon>
        <taxon>Viridiplantae</taxon>
        <taxon>Chlorophyta</taxon>
        <taxon>core chlorophytes</taxon>
        <taxon>Chlorophyceae</taxon>
        <taxon>CS clade</taxon>
        <taxon>Chlamydomonadales</taxon>
        <taxon>Chlamydomonadaceae</taxon>
        <taxon>Chlamydomonas</taxon>
    </lineage>
</organism>